<dbReference type="Proteomes" id="UP000009186">
    <property type="component" value="Chromosome"/>
</dbReference>
<reference evidence="1 2" key="1">
    <citation type="journal article" date="2011" name="Appl. Environ. Microbiol.">
        <title>Complete genome sequence of the fish pathogen Flavobacterium branchiophilum.</title>
        <authorList>
            <consortium name="1:IP"/>
            <consortium name="Microbial Evolutionary Genomics,F-75015 Paris"/>
            <consortium name="France 2:CNRS"/>
            <consortium name="URA2171"/>
            <consortium name="F-75015 Paris,France 3:Unite de Virologie et Immunologie Mol."/>
            <consortium name="INRA,78352 Jouy en Josas Cedex"/>
            <consortium name="France. 4:Unite de Mathemathique"/>
            <consortium name="Informatique et Genome,INRA"/>
            <consortium name="78352 Jouy en Josas Cedex"/>
            <consortium name="France. 5:CEA/Genoscope"/>
            <consortium name="Evry"/>
            <consortium name="France"/>
            <person name="Touchon M."/>
            <person name="Barbier P."/>
            <person name="Bernardet J.F."/>
            <person name="Loux V."/>
            <person name="Vacherie B."/>
            <person name="Barbe V."/>
            <person name="Rocha E.P."/>
            <person name="Duchaud E."/>
        </authorList>
    </citation>
    <scope>NUCLEOTIDE SEQUENCE [LARGE SCALE GENOMIC DNA]</scope>
    <source>
        <strain evidence="1 2">FL-15</strain>
    </source>
</reference>
<evidence type="ECO:0000313" key="1">
    <source>
        <dbReference type="EMBL" id="CCB70332.1"/>
    </source>
</evidence>
<proteinExistence type="predicted"/>
<dbReference type="KEGG" id="fbr:FBFL15_2312"/>
<dbReference type="STRING" id="1034807.FBFL15_2312"/>
<gene>
    <name evidence="1" type="ordered locus">FBFL15_2312</name>
</gene>
<organism evidence="1 2">
    <name type="scientific">Flavobacterium branchiophilum (strain FL-15)</name>
    <dbReference type="NCBI Taxonomy" id="1034807"/>
    <lineage>
        <taxon>Bacteria</taxon>
        <taxon>Pseudomonadati</taxon>
        <taxon>Bacteroidota</taxon>
        <taxon>Flavobacteriia</taxon>
        <taxon>Flavobacteriales</taxon>
        <taxon>Flavobacteriaceae</taxon>
        <taxon>Flavobacterium</taxon>
    </lineage>
</organism>
<dbReference type="AlphaFoldDB" id="G2Z2Z7"/>
<name>G2Z2Z7_FLABF</name>
<accession>G2Z2Z7</accession>
<keyword evidence="2" id="KW-1185">Reference proteome</keyword>
<dbReference type="EMBL" id="FQ859183">
    <property type="protein sequence ID" value="CCB70332.1"/>
    <property type="molecule type" value="Genomic_DNA"/>
</dbReference>
<dbReference type="HOGENOM" id="CLU_3328174_0_0_10"/>
<protein>
    <submittedName>
        <fullName evidence="1">Uncharacterized protein</fullName>
    </submittedName>
</protein>
<evidence type="ECO:0000313" key="2">
    <source>
        <dbReference type="Proteomes" id="UP000009186"/>
    </source>
</evidence>
<sequence>MISIGEGTSAGGATLALAGLGTGPGAPVISTLGVLAEA</sequence>